<dbReference type="EMBL" id="BAABFT010000001">
    <property type="protein sequence ID" value="GAA4311543.1"/>
    <property type="molecule type" value="Genomic_DNA"/>
</dbReference>
<dbReference type="InterPro" id="IPR040170">
    <property type="entry name" value="Cytosol_ACT"/>
</dbReference>
<comment type="caution">
    <text evidence="5">The sequence shown here is derived from an EMBL/GenBank/DDBJ whole genome shotgun (WGS) entry which is preliminary data.</text>
</comment>
<protein>
    <submittedName>
        <fullName evidence="5">Acyl-CoA thioesterase</fullName>
    </submittedName>
</protein>
<organism evidence="5 6">
    <name type="scientific">Mucilaginibacter gynuensis</name>
    <dbReference type="NCBI Taxonomy" id="1302236"/>
    <lineage>
        <taxon>Bacteria</taxon>
        <taxon>Pseudomonadati</taxon>
        <taxon>Bacteroidota</taxon>
        <taxon>Sphingobacteriia</taxon>
        <taxon>Sphingobacteriales</taxon>
        <taxon>Sphingobacteriaceae</taxon>
        <taxon>Mucilaginibacter</taxon>
    </lineage>
</organism>
<dbReference type="PANTHER" id="PTHR11049:SF16">
    <property type="entry name" value="PROTEIN VDLD"/>
    <property type="match status" value="1"/>
</dbReference>
<dbReference type="Gene3D" id="3.10.129.10">
    <property type="entry name" value="Hotdog Thioesterase"/>
    <property type="match status" value="1"/>
</dbReference>
<evidence type="ECO:0000256" key="2">
    <source>
        <dbReference type="ARBA" id="ARBA00022801"/>
    </source>
</evidence>
<comment type="similarity">
    <text evidence="1">Belongs to the acyl coenzyme A hydrolase family.</text>
</comment>
<sequence length="183" mass="20735">MAERTFKPAKNSETVITELMIPSYTNFGGKIHGGVLLSMMDKVAYACAMKHTGYYCVTASIDEVNFIAPVEIGQLVSMLASVNYTGNTSVVVGIRVQSEDVRTNIITHTNTSYFTMVAMDNNKTVPVPGLILETQTELRRYFEAMQRKVLKKYYRDEFARIKTPDDIAEYKNLMESENCRIKF</sequence>
<accession>A0ABP8FUY3</accession>
<dbReference type="Pfam" id="PF03061">
    <property type="entry name" value="4HBT"/>
    <property type="match status" value="1"/>
</dbReference>
<dbReference type="SUPFAM" id="SSF54637">
    <property type="entry name" value="Thioesterase/thiol ester dehydrase-isomerase"/>
    <property type="match status" value="1"/>
</dbReference>
<dbReference type="CDD" id="cd03442">
    <property type="entry name" value="BFIT_BACH"/>
    <property type="match status" value="1"/>
</dbReference>
<proteinExistence type="inferred from homology"/>
<evidence type="ECO:0000256" key="3">
    <source>
        <dbReference type="PROSITE-ProRule" id="PRU01106"/>
    </source>
</evidence>
<dbReference type="PROSITE" id="PS51770">
    <property type="entry name" value="HOTDOG_ACOT"/>
    <property type="match status" value="1"/>
</dbReference>
<evidence type="ECO:0000256" key="1">
    <source>
        <dbReference type="ARBA" id="ARBA00010458"/>
    </source>
</evidence>
<dbReference type="InterPro" id="IPR029069">
    <property type="entry name" value="HotDog_dom_sf"/>
</dbReference>
<keyword evidence="2 3" id="KW-0378">Hydrolase</keyword>
<name>A0ABP8FUY3_9SPHI</name>
<evidence type="ECO:0000259" key="4">
    <source>
        <dbReference type="PROSITE" id="PS51770"/>
    </source>
</evidence>
<dbReference type="PANTHER" id="PTHR11049">
    <property type="entry name" value="ACYL COENZYME A THIOESTER HYDROLASE"/>
    <property type="match status" value="1"/>
</dbReference>
<gene>
    <name evidence="5" type="ORF">GCM10023149_06570</name>
</gene>
<dbReference type="RefSeq" id="WP_345209561.1">
    <property type="nucleotide sequence ID" value="NZ_BAABFT010000001.1"/>
</dbReference>
<dbReference type="InterPro" id="IPR033120">
    <property type="entry name" value="HOTDOG_ACOT"/>
</dbReference>
<keyword evidence="6" id="KW-1185">Reference proteome</keyword>
<dbReference type="InterPro" id="IPR006683">
    <property type="entry name" value="Thioestr_dom"/>
</dbReference>
<evidence type="ECO:0000313" key="6">
    <source>
        <dbReference type="Proteomes" id="UP001500582"/>
    </source>
</evidence>
<evidence type="ECO:0000313" key="5">
    <source>
        <dbReference type="EMBL" id="GAA4311543.1"/>
    </source>
</evidence>
<feature type="domain" description="HotDog ACOT-type" evidence="4">
    <location>
        <begin position="10"/>
        <end position="122"/>
    </location>
</feature>
<reference evidence="6" key="1">
    <citation type="journal article" date="2019" name="Int. J. Syst. Evol. Microbiol.">
        <title>The Global Catalogue of Microorganisms (GCM) 10K type strain sequencing project: providing services to taxonomists for standard genome sequencing and annotation.</title>
        <authorList>
            <consortium name="The Broad Institute Genomics Platform"/>
            <consortium name="The Broad Institute Genome Sequencing Center for Infectious Disease"/>
            <person name="Wu L."/>
            <person name="Ma J."/>
        </authorList>
    </citation>
    <scope>NUCLEOTIDE SEQUENCE [LARGE SCALE GENOMIC DNA]</scope>
    <source>
        <strain evidence="6">JCM 17705</strain>
    </source>
</reference>
<dbReference type="Proteomes" id="UP001500582">
    <property type="component" value="Unassembled WGS sequence"/>
</dbReference>